<evidence type="ECO:0000256" key="6">
    <source>
        <dbReference type="ARBA" id="ARBA00022741"/>
    </source>
</evidence>
<dbReference type="EMBL" id="CP064781">
    <property type="protein sequence ID" value="QRJ64227.1"/>
    <property type="molecule type" value="Genomic_DNA"/>
</dbReference>
<reference evidence="9" key="1">
    <citation type="submission" date="2020-11" db="EMBL/GenBank/DDBJ databases">
        <title>Azospira restricta DSM 18626 genome sequence.</title>
        <authorList>
            <person name="Moe W.M."/>
        </authorList>
    </citation>
    <scope>NUCLEOTIDE SEQUENCE</scope>
    <source>
        <strain evidence="9">DSM 18626</strain>
    </source>
</reference>
<evidence type="ECO:0000259" key="8">
    <source>
        <dbReference type="PROSITE" id="PS00662"/>
    </source>
</evidence>
<evidence type="ECO:0000256" key="4">
    <source>
        <dbReference type="ARBA" id="ARBA00022490"/>
    </source>
</evidence>
<evidence type="ECO:0000256" key="2">
    <source>
        <dbReference type="ARBA" id="ARBA00006611"/>
    </source>
</evidence>
<dbReference type="Pfam" id="PF00437">
    <property type="entry name" value="T2SSE"/>
    <property type="match status" value="1"/>
</dbReference>
<accession>A0A974SPT2</accession>
<dbReference type="Gene3D" id="3.40.50.300">
    <property type="entry name" value="P-loop containing nucleotide triphosphate hydrolases"/>
    <property type="match status" value="1"/>
</dbReference>
<dbReference type="AlphaFoldDB" id="A0A974SPT2"/>
<dbReference type="GO" id="GO:0005524">
    <property type="term" value="F:ATP binding"/>
    <property type="evidence" value="ECO:0007669"/>
    <property type="project" value="UniProtKB-KW"/>
</dbReference>
<evidence type="ECO:0000256" key="7">
    <source>
        <dbReference type="ARBA" id="ARBA00022840"/>
    </source>
</evidence>
<dbReference type="InterPro" id="IPR003593">
    <property type="entry name" value="AAA+_ATPase"/>
</dbReference>
<evidence type="ECO:0000256" key="3">
    <source>
        <dbReference type="ARBA" id="ARBA00022448"/>
    </source>
</evidence>
<protein>
    <submittedName>
        <fullName evidence="9">Type IV pilus twitching motility protein PilT</fullName>
    </submittedName>
</protein>
<comment type="similarity">
    <text evidence="2">Belongs to the GSP E family.</text>
</comment>
<keyword evidence="10" id="KW-1185">Reference proteome</keyword>
<dbReference type="GO" id="GO:0005737">
    <property type="term" value="C:cytoplasm"/>
    <property type="evidence" value="ECO:0007669"/>
    <property type="project" value="UniProtKB-SubCell"/>
</dbReference>
<keyword evidence="5" id="KW-1029">Fimbrium biogenesis</keyword>
<dbReference type="SUPFAM" id="SSF52540">
    <property type="entry name" value="P-loop containing nucleoside triphosphate hydrolases"/>
    <property type="match status" value="1"/>
</dbReference>
<dbReference type="NCBIfam" id="TIGR01420">
    <property type="entry name" value="pilT_fam"/>
    <property type="match status" value="1"/>
</dbReference>
<evidence type="ECO:0000313" key="10">
    <source>
        <dbReference type="Proteomes" id="UP000663444"/>
    </source>
</evidence>
<dbReference type="PANTHER" id="PTHR30486:SF6">
    <property type="entry name" value="TYPE IV PILUS RETRACTATION ATPASE PILT"/>
    <property type="match status" value="1"/>
</dbReference>
<name>A0A974SPT2_9RHOO</name>
<sequence>MDITELLAFGVKNKASDLHLSAGLPPMIRVHGDVRRINLPAMEHKDVHAMVYDIMNDGQRKIYEETLECDFSFEVPNLARFRVNAFNQHRGAGAVFRTIPSKVLTLEDLNCPKIFKDISEFPRGVVLVTGPTGSGKSTTLAAMVNHVNENEYGHILTVEDPIEFVHESKKCLINQREVGPHTLSFNNALRSALREDPDVILVGEMRDLETIRLALTAAETGHLVFGTLHTSSAAKTIDRIIDVFPAAEKEMVRAMLSESLRAVISQTLLKTKDGQGRVAAHEIMIGTPAIRNLIREAKVAQMYSAIQTGQQFGMQTLDQCLIDLVRRNVVSGNEARTKAANKDAIPG</sequence>
<dbReference type="InterPro" id="IPR050921">
    <property type="entry name" value="T4SS_GSP_E_ATPase"/>
</dbReference>
<dbReference type="KEGG" id="ares:IWH25_02385"/>
<dbReference type="InterPro" id="IPR027417">
    <property type="entry name" value="P-loop_NTPase"/>
</dbReference>
<dbReference type="Gene3D" id="3.30.450.90">
    <property type="match status" value="1"/>
</dbReference>
<comment type="subcellular location">
    <subcellularLocation>
        <location evidence="1">Cytoplasm</location>
    </subcellularLocation>
</comment>
<dbReference type="PROSITE" id="PS00662">
    <property type="entry name" value="T2SP_E"/>
    <property type="match status" value="1"/>
</dbReference>
<evidence type="ECO:0000256" key="5">
    <source>
        <dbReference type="ARBA" id="ARBA00022558"/>
    </source>
</evidence>
<dbReference type="InterPro" id="IPR006321">
    <property type="entry name" value="PilT/PilU"/>
</dbReference>
<evidence type="ECO:0000256" key="1">
    <source>
        <dbReference type="ARBA" id="ARBA00004496"/>
    </source>
</evidence>
<keyword evidence="6" id="KW-0547">Nucleotide-binding</keyword>
<dbReference type="CDD" id="cd01131">
    <property type="entry name" value="PilT"/>
    <property type="match status" value="1"/>
</dbReference>
<keyword evidence="4" id="KW-0963">Cytoplasm</keyword>
<dbReference type="Proteomes" id="UP000663444">
    <property type="component" value="Chromosome"/>
</dbReference>
<gene>
    <name evidence="9" type="ORF">IWH25_02385</name>
</gene>
<organism evidence="9 10">
    <name type="scientific">Azospira restricta</name>
    <dbReference type="NCBI Taxonomy" id="404405"/>
    <lineage>
        <taxon>Bacteria</taxon>
        <taxon>Pseudomonadati</taxon>
        <taxon>Pseudomonadota</taxon>
        <taxon>Betaproteobacteria</taxon>
        <taxon>Rhodocyclales</taxon>
        <taxon>Rhodocyclaceae</taxon>
        <taxon>Azospira</taxon>
    </lineage>
</organism>
<evidence type="ECO:0000313" key="9">
    <source>
        <dbReference type="EMBL" id="QRJ64227.1"/>
    </source>
</evidence>
<dbReference type="InterPro" id="IPR001482">
    <property type="entry name" value="T2SS/T4SS_dom"/>
</dbReference>
<dbReference type="GO" id="GO:0016887">
    <property type="term" value="F:ATP hydrolysis activity"/>
    <property type="evidence" value="ECO:0007669"/>
    <property type="project" value="InterPro"/>
</dbReference>
<dbReference type="FunFam" id="3.30.450.90:FF:000002">
    <property type="entry name" value="Twitching motility protein PilT"/>
    <property type="match status" value="1"/>
</dbReference>
<keyword evidence="7" id="KW-0067">ATP-binding</keyword>
<dbReference type="PANTHER" id="PTHR30486">
    <property type="entry name" value="TWITCHING MOTILITY PROTEIN PILT"/>
    <property type="match status" value="1"/>
</dbReference>
<proteinExistence type="inferred from homology"/>
<dbReference type="RefSeq" id="WP_203387769.1">
    <property type="nucleotide sequence ID" value="NZ_CP064781.1"/>
</dbReference>
<dbReference type="FunFam" id="3.40.50.300:FF:000872">
    <property type="entry name" value="Twitching motility protein PilT"/>
    <property type="match status" value="1"/>
</dbReference>
<keyword evidence="3" id="KW-0813">Transport</keyword>
<dbReference type="SMART" id="SM00382">
    <property type="entry name" value="AAA"/>
    <property type="match status" value="1"/>
</dbReference>
<feature type="domain" description="Bacterial type II secretion system protein E" evidence="8">
    <location>
        <begin position="193"/>
        <end position="207"/>
    </location>
</feature>